<dbReference type="RefSeq" id="WP_068555482.1">
    <property type="nucleotide sequence ID" value="NZ_LOEE01000028.1"/>
</dbReference>
<proteinExistence type="predicted"/>
<evidence type="ECO:0000313" key="2">
    <source>
        <dbReference type="Proteomes" id="UP000070456"/>
    </source>
</evidence>
<name>A0A140L6C7_9FIRM</name>
<protein>
    <submittedName>
        <fullName evidence="1">Uncharacterized protein</fullName>
    </submittedName>
</protein>
<sequence length="113" mass="13298">MGVRIISLSIRPKEVLEQLMGEVDGDLLHSEYHPIDQEKGFGYVVYEYIHRKENCPNVLMVHTENIDGTTHATILSSPNRTDWAYPFVWEDDDERMDKIMEILDEYILDIRDE</sequence>
<reference evidence="1 2" key="1">
    <citation type="submission" date="2015-12" db="EMBL/GenBank/DDBJ databases">
        <title>Draft genome sequence of the thermoanaerobe Thermotalea metallivorans, an isolate from the runoff channel of the Great Artesian Basin, Australia.</title>
        <authorList>
            <person name="Patel B.K."/>
        </authorList>
    </citation>
    <scope>NUCLEOTIDE SEQUENCE [LARGE SCALE GENOMIC DNA]</scope>
    <source>
        <strain evidence="1 2">B2-1</strain>
    </source>
</reference>
<organism evidence="1 2">
    <name type="scientific">Thermotalea metallivorans</name>
    <dbReference type="NCBI Taxonomy" id="520762"/>
    <lineage>
        <taxon>Bacteria</taxon>
        <taxon>Bacillati</taxon>
        <taxon>Bacillota</taxon>
        <taxon>Clostridia</taxon>
        <taxon>Peptostreptococcales</taxon>
        <taxon>Thermotaleaceae</taxon>
        <taxon>Thermotalea</taxon>
    </lineage>
</organism>
<accession>A0A140L6C7</accession>
<dbReference type="OrthoDB" id="4774735at2"/>
<comment type="caution">
    <text evidence="1">The sequence shown here is derived from an EMBL/GenBank/DDBJ whole genome shotgun (WGS) entry which is preliminary data.</text>
</comment>
<dbReference type="AlphaFoldDB" id="A0A140L6C7"/>
<evidence type="ECO:0000313" key="1">
    <source>
        <dbReference type="EMBL" id="KXG76102.1"/>
    </source>
</evidence>
<dbReference type="EMBL" id="LOEE01000028">
    <property type="protein sequence ID" value="KXG76102.1"/>
    <property type="molecule type" value="Genomic_DNA"/>
</dbReference>
<dbReference type="STRING" id="520762.AN619_10590"/>
<keyword evidence="2" id="KW-1185">Reference proteome</keyword>
<gene>
    <name evidence="1" type="ORF">AN619_10590</name>
</gene>
<dbReference type="Proteomes" id="UP000070456">
    <property type="component" value="Unassembled WGS sequence"/>
</dbReference>